<feature type="coiled-coil region" evidence="1">
    <location>
        <begin position="21"/>
        <end position="55"/>
    </location>
</feature>
<protein>
    <submittedName>
        <fullName evidence="2">Uncharacterized protein</fullName>
    </submittedName>
</protein>
<name>A0A1W2CA25_9FIRM</name>
<reference evidence="2 3" key="1">
    <citation type="submission" date="2017-04" db="EMBL/GenBank/DDBJ databases">
        <authorList>
            <person name="Afonso C.L."/>
            <person name="Miller P.J."/>
            <person name="Scott M.A."/>
            <person name="Spackman E."/>
            <person name="Goraichik I."/>
            <person name="Dimitrov K.M."/>
            <person name="Suarez D.L."/>
            <person name="Swayne D.E."/>
        </authorList>
    </citation>
    <scope>NUCLEOTIDE SEQUENCE [LARGE SCALE GENOMIC DNA]</scope>
    <source>
        <strain evidence="2 3">DSM 12816</strain>
    </source>
</reference>
<proteinExistence type="predicted"/>
<dbReference type="RefSeq" id="WP_084235319.1">
    <property type="nucleotide sequence ID" value="NZ_FWXW01000008.1"/>
</dbReference>
<evidence type="ECO:0000256" key="1">
    <source>
        <dbReference type="SAM" id="Coils"/>
    </source>
</evidence>
<dbReference type="Proteomes" id="UP000192790">
    <property type="component" value="Unassembled WGS sequence"/>
</dbReference>
<sequence length="80" mass="9621">MKRIKYACLEQTIHFQLKEDLVGHEEAAAAVREELEQFKQKLDRKRIQYKIIEETVQPDDSILLKLKRQFNDYSCGEYME</sequence>
<keyword evidence="3" id="KW-1185">Reference proteome</keyword>
<organism evidence="2 3">
    <name type="scientific">Papillibacter cinnamivorans DSM 12816</name>
    <dbReference type="NCBI Taxonomy" id="1122930"/>
    <lineage>
        <taxon>Bacteria</taxon>
        <taxon>Bacillati</taxon>
        <taxon>Bacillota</taxon>
        <taxon>Clostridia</taxon>
        <taxon>Eubacteriales</taxon>
        <taxon>Oscillospiraceae</taxon>
        <taxon>Papillibacter</taxon>
    </lineage>
</organism>
<evidence type="ECO:0000313" key="2">
    <source>
        <dbReference type="EMBL" id="SMC81834.1"/>
    </source>
</evidence>
<accession>A0A1W2CA25</accession>
<gene>
    <name evidence="2" type="ORF">SAMN02745168_2645</name>
</gene>
<dbReference type="EMBL" id="FWXW01000008">
    <property type="protein sequence ID" value="SMC81834.1"/>
    <property type="molecule type" value="Genomic_DNA"/>
</dbReference>
<evidence type="ECO:0000313" key="3">
    <source>
        <dbReference type="Proteomes" id="UP000192790"/>
    </source>
</evidence>
<dbReference type="AlphaFoldDB" id="A0A1W2CA25"/>
<dbReference type="OrthoDB" id="1912710at2"/>
<keyword evidence="1" id="KW-0175">Coiled coil</keyword>